<protein>
    <recommendedName>
        <fullName evidence="4 5">Small ribosomal subunit protein bS21</fullName>
    </recommendedName>
</protein>
<comment type="similarity">
    <text evidence="1 5 6">Belongs to the bacterial ribosomal protein bS21 family.</text>
</comment>
<dbReference type="Proteomes" id="UP001192346">
    <property type="component" value="Unassembled WGS sequence"/>
</dbReference>
<proteinExistence type="inferred from homology"/>
<evidence type="ECO:0000256" key="2">
    <source>
        <dbReference type="ARBA" id="ARBA00022980"/>
    </source>
</evidence>
<keyword evidence="8" id="KW-1185">Reference proteome</keyword>
<evidence type="ECO:0000256" key="6">
    <source>
        <dbReference type="RuleBase" id="RU000667"/>
    </source>
</evidence>
<dbReference type="EMBL" id="VBRA02000002">
    <property type="protein sequence ID" value="MBP3059192.1"/>
    <property type="molecule type" value="Genomic_DNA"/>
</dbReference>
<dbReference type="InterPro" id="IPR038380">
    <property type="entry name" value="Ribosomal_bS21_sf"/>
</dbReference>
<dbReference type="Gene3D" id="1.20.5.1150">
    <property type="entry name" value="Ribosomal protein S8"/>
    <property type="match status" value="1"/>
</dbReference>
<dbReference type="HAMAP" id="MF_00358">
    <property type="entry name" value="Ribosomal_bS21"/>
    <property type="match status" value="1"/>
</dbReference>
<dbReference type="InterPro" id="IPR001911">
    <property type="entry name" value="Ribosomal_bS21"/>
</dbReference>
<dbReference type="PROSITE" id="PS01181">
    <property type="entry name" value="RIBOSOMAL_S21"/>
    <property type="match status" value="1"/>
</dbReference>
<dbReference type="Pfam" id="PF01165">
    <property type="entry name" value="Ribosomal_S21"/>
    <property type="match status" value="1"/>
</dbReference>
<dbReference type="RefSeq" id="WP_138107762.1">
    <property type="nucleotide sequence ID" value="NZ_VBRA02000002.1"/>
</dbReference>
<evidence type="ECO:0000256" key="3">
    <source>
        <dbReference type="ARBA" id="ARBA00023274"/>
    </source>
</evidence>
<dbReference type="GO" id="GO:0005840">
    <property type="term" value="C:ribosome"/>
    <property type="evidence" value="ECO:0007669"/>
    <property type="project" value="UniProtKB-KW"/>
</dbReference>
<sequence>MTKIIVRKEETIEEALRRFKRSVSRDGILAQVRKKEFYIKPSVERKNRRKNIKKKRY</sequence>
<gene>
    <name evidence="5" type="primary">rpsU</name>
    <name evidence="7" type="ORF">FEF22_000095</name>
</gene>
<keyword evidence="3 5" id="KW-0687">Ribonucleoprotein</keyword>
<evidence type="ECO:0000256" key="5">
    <source>
        <dbReference type="HAMAP-Rule" id="MF_00358"/>
    </source>
</evidence>
<accession>A0ABS5BHY7</accession>
<organism evidence="7 8">
    <name type="scientific">Texas Phoenix palm phytoplasma</name>
    <dbReference type="NCBI Taxonomy" id="176709"/>
    <lineage>
        <taxon>Bacteria</taxon>
        <taxon>Bacillati</taxon>
        <taxon>Mycoplasmatota</taxon>
        <taxon>Mollicutes</taxon>
        <taxon>Acholeplasmatales</taxon>
        <taxon>Acholeplasmataceae</taxon>
        <taxon>Candidatus Phytoplasma</taxon>
        <taxon>16SrIV (Coconut lethal yellows group)</taxon>
    </lineage>
</organism>
<comment type="caution">
    <text evidence="7">The sequence shown here is derived from an EMBL/GenBank/DDBJ whole genome shotgun (WGS) entry which is preliminary data.</text>
</comment>
<evidence type="ECO:0000256" key="1">
    <source>
        <dbReference type="ARBA" id="ARBA00006640"/>
    </source>
</evidence>
<reference evidence="7" key="1">
    <citation type="submission" date="2019-10" db="EMBL/GenBank/DDBJ databases">
        <title>Whole Genome Sequencing and Characterization of Texas Phoenix Palm Decline Phytoplasma Belongs to Lethal Yellowing (16SrIV) Group.</title>
        <authorList>
            <person name="Bao M."/>
        </authorList>
    </citation>
    <scope>NUCLEOTIDE SEQUENCE [LARGE SCALE GENOMIC DNA]</scope>
    <source>
        <strain evidence="7">ACPD</strain>
    </source>
</reference>
<name>A0ABS5BHY7_9MOLU</name>
<keyword evidence="2 5" id="KW-0689">Ribosomal protein</keyword>
<dbReference type="NCBIfam" id="TIGR00030">
    <property type="entry name" value="S21p"/>
    <property type="match status" value="1"/>
</dbReference>
<evidence type="ECO:0000256" key="4">
    <source>
        <dbReference type="ARBA" id="ARBA00035135"/>
    </source>
</evidence>
<dbReference type="PRINTS" id="PR00976">
    <property type="entry name" value="RIBOSOMALS21"/>
</dbReference>
<evidence type="ECO:0000313" key="7">
    <source>
        <dbReference type="EMBL" id="MBP3059192.1"/>
    </source>
</evidence>
<evidence type="ECO:0000313" key="8">
    <source>
        <dbReference type="Proteomes" id="UP001192346"/>
    </source>
</evidence>
<dbReference type="InterPro" id="IPR018278">
    <property type="entry name" value="Ribosomal_bS21_CS"/>
</dbReference>